<dbReference type="InterPro" id="IPR036291">
    <property type="entry name" value="NAD(P)-bd_dom_sf"/>
</dbReference>
<dbReference type="Gene3D" id="3.30.1780.10">
    <property type="entry name" value="ornithine cyclodeaminase, domain 1"/>
    <property type="match status" value="1"/>
</dbReference>
<keyword evidence="2" id="KW-1185">Reference proteome</keyword>
<reference evidence="1" key="2">
    <citation type="submission" date="2020-09" db="EMBL/GenBank/DDBJ databases">
        <authorList>
            <person name="Sun Q."/>
            <person name="Kim S."/>
        </authorList>
    </citation>
    <scope>NUCLEOTIDE SEQUENCE</scope>
    <source>
        <strain evidence="1">KCTC 32296</strain>
    </source>
</reference>
<reference evidence="1" key="1">
    <citation type="journal article" date="2014" name="Int. J. Syst. Evol. Microbiol.">
        <title>Complete genome sequence of Corynebacterium casei LMG S-19264T (=DSM 44701T), isolated from a smear-ripened cheese.</title>
        <authorList>
            <consortium name="US DOE Joint Genome Institute (JGI-PGF)"/>
            <person name="Walter F."/>
            <person name="Albersmeier A."/>
            <person name="Kalinowski J."/>
            <person name="Ruckert C."/>
        </authorList>
    </citation>
    <scope>NUCLEOTIDE SEQUENCE</scope>
    <source>
        <strain evidence="1">KCTC 32296</strain>
    </source>
</reference>
<dbReference type="PANTHER" id="PTHR13812">
    <property type="entry name" value="KETIMINE REDUCTASE MU-CRYSTALLIN"/>
    <property type="match status" value="1"/>
</dbReference>
<dbReference type="EMBL" id="BMZB01000001">
    <property type="protein sequence ID" value="GGZ20036.1"/>
    <property type="molecule type" value="Genomic_DNA"/>
</dbReference>
<dbReference type="PIRSF" id="PIRSF001439">
    <property type="entry name" value="CryM"/>
    <property type="match status" value="1"/>
</dbReference>
<protein>
    <submittedName>
        <fullName evidence="1">Ornithine cyclodeaminase</fullName>
    </submittedName>
</protein>
<dbReference type="Gene3D" id="3.40.50.720">
    <property type="entry name" value="NAD(P)-binding Rossmann-like Domain"/>
    <property type="match status" value="1"/>
</dbReference>
<dbReference type="SUPFAM" id="SSF51735">
    <property type="entry name" value="NAD(P)-binding Rossmann-fold domains"/>
    <property type="match status" value="1"/>
</dbReference>
<name>A0A918ULX1_9CAUL</name>
<dbReference type="Proteomes" id="UP000662572">
    <property type="component" value="Unassembled WGS sequence"/>
</dbReference>
<evidence type="ECO:0000313" key="2">
    <source>
        <dbReference type="Proteomes" id="UP000662572"/>
    </source>
</evidence>
<comment type="caution">
    <text evidence="1">The sequence shown here is derived from an EMBL/GenBank/DDBJ whole genome shotgun (WGS) entry which is preliminary data.</text>
</comment>
<dbReference type="InterPro" id="IPR023401">
    <property type="entry name" value="ODC_N"/>
</dbReference>
<dbReference type="PANTHER" id="PTHR13812:SF19">
    <property type="entry name" value="KETIMINE REDUCTASE MU-CRYSTALLIN"/>
    <property type="match status" value="1"/>
</dbReference>
<organism evidence="1 2">
    <name type="scientific">Asticcacaulis endophyticus</name>
    <dbReference type="NCBI Taxonomy" id="1395890"/>
    <lineage>
        <taxon>Bacteria</taxon>
        <taxon>Pseudomonadati</taxon>
        <taxon>Pseudomonadota</taxon>
        <taxon>Alphaproteobacteria</taxon>
        <taxon>Caulobacterales</taxon>
        <taxon>Caulobacteraceae</taxon>
        <taxon>Asticcacaulis</taxon>
    </lineage>
</organism>
<gene>
    <name evidence="1" type="ORF">GCM10011273_00740</name>
</gene>
<dbReference type="AlphaFoldDB" id="A0A918ULX1"/>
<sequence>MRIVTAEEVRQKLSYDRLVAKLPPRLRADAQVPARSQITIPRDDEDDATLLLMPAWSPSVGGLKIVHVTPGNATRHKPSVNASYLLFDGTTHEHLALIDGGELTARRTAAVAAIAAGKLAAPDATRLLLIGSGRIASELPLAYRAVRPITHVSVHSPTRANAEALVQKLRDNGFNAAVCEDLAHEAGRADIIACATLSHTPIVQGDWLTGAHHLALIGGFTPAMREADDGAIRKGYVFVDTLTALTEAGDVAMLTKNDIKGVLSDLCDPAFTPPSGLTVFKSVGEASQDLACASLL</sequence>
<evidence type="ECO:0000313" key="1">
    <source>
        <dbReference type="EMBL" id="GGZ20036.1"/>
    </source>
</evidence>
<dbReference type="RefSeq" id="WP_189484403.1">
    <property type="nucleotide sequence ID" value="NZ_BMZB01000001.1"/>
</dbReference>
<accession>A0A918ULX1</accession>
<dbReference type="InterPro" id="IPR003462">
    <property type="entry name" value="ODC_Mu_crystall"/>
</dbReference>
<proteinExistence type="predicted"/>
<dbReference type="Pfam" id="PF02423">
    <property type="entry name" value="OCD_Mu_crystall"/>
    <property type="match status" value="1"/>
</dbReference>
<dbReference type="GO" id="GO:0005737">
    <property type="term" value="C:cytoplasm"/>
    <property type="evidence" value="ECO:0007669"/>
    <property type="project" value="TreeGrafter"/>
</dbReference>